<proteinExistence type="predicted"/>
<dbReference type="OrthoDB" id="2199267at2"/>
<dbReference type="EMBL" id="NGJX01000002">
    <property type="protein sequence ID" value="RSU04344.1"/>
    <property type="molecule type" value="Genomic_DNA"/>
</dbReference>
<comment type="caution">
    <text evidence="1">The sequence shown here is derived from an EMBL/GenBank/DDBJ whole genome shotgun (WGS) entry which is preliminary data.</text>
</comment>
<evidence type="ECO:0000313" key="2">
    <source>
        <dbReference type="Proteomes" id="UP000288197"/>
    </source>
</evidence>
<dbReference type="GeneID" id="63145098"/>
<sequence>MKKIMSKKNQSCELIYLESLNRLIAQNHFSYLEKNSSILFISTQKFYEYYYEKFTRDLKETITYHWYICPNNDGINYTKSFQKILQYIEEMKIPENTVILAAGNDKIFHLAGQIKNNSPFISNFTYVPTTLKGLMTSLSGISYLLNDKLTISMEQKSLPETIVYDTMLNELEDNQTWSEDFFELMKFSLMLDNELFKTIVPYISKEKDVLWSPFLDAIIEMIEEAEIETNFYLTNLSKSFYQLHESHYLTGEEKENISFLIFLLWSLKKNSLSFDFEAFIHWLVKYGGFHLELPIQMNTYDLAECMVKEMNRLTQMIIIQDIGKVSLSEIPTLEEMYHVVESYRTIKSKSRD</sequence>
<evidence type="ECO:0000313" key="1">
    <source>
        <dbReference type="EMBL" id="RSU04344.1"/>
    </source>
</evidence>
<dbReference type="RefSeq" id="WP_114288452.1">
    <property type="nucleotide sequence ID" value="NZ_CP081459.1"/>
</dbReference>
<protein>
    <submittedName>
        <fullName evidence="1">Uncharacterized protein</fullName>
    </submittedName>
</protein>
<accession>A0A369B297</accession>
<dbReference type="Proteomes" id="UP000288197">
    <property type="component" value="Unassembled WGS sequence"/>
</dbReference>
<dbReference type="Gene3D" id="3.40.50.1970">
    <property type="match status" value="1"/>
</dbReference>
<dbReference type="AlphaFoldDB" id="A0A369B297"/>
<keyword evidence="2" id="KW-1185">Reference proteome</keyword>
<organism evidence="1 2">
    <name type="scientific">Vagococcus fluvialis</name>
    <dbReference type="NCBI Taxonomy" id="2738"/>
    <lineage>
        <taxon>Bacteria</taxon>
        <taxon>Bacillati</taxon>
        <taxon>Bacillota</taxon>
        <taxon>Bacilli</taxon>
        <taxon>Lactobacillales</taxon>
        <taxon>Enterococcaceae</taxon>
        <taxon>Vagococcus</taxon>
    </lineage>
</organism>
<name>A0A369B297_9ENTE</name>
<gene>
    <name evidence="1" type="ORF">CBF32_02915</name>
</gene>
<dbReference type="SUPFAM" id="SSF56796">
    <property type="entry name" value="Dehydroquinate synthase-like"/>
    <property type="match status" value="1"/>
</dbReference>
<reference evidence="1 2" key="1">
    <citation type="submission" date="2017-05" db="EMBL/GenBank/DDBJ databases">
        <title>Vagococcus spp. assemblies.</title>
        <authorList>
            <person name="Gulvik C.A."/>
        </authorList>
    </citation>
    <scope>NUCLEOTIDE SEQUENCE [LARGE SCALE GENOMIC DNA]</scope>
    <source>
        <strain evidence="1 2">NCFB 2497</strain>
    </source>
</reference>